<protein>
    <submittedName>
        <fullName evidence="1">Uncharacterized protein</fullName>
    </submittedName>
</protein>
<proteinExistence type="predicted"/>
<comment type="caution">
    <text evidence="1">The sequence shown here is derived from an EMBL/GenBank/DDBJ whole genome shotgun (WGS) entry which is preliminary data.</text>
</comment>
<dbReference type="OrthoDB" id="2602736at2"/>
<dbReference type="EMBL" id="RHHS01000013">
    <property type="protein sequence ID" value="RNB59490.1"/>
    <property type="molecule type" value="Genomic_DNA"/>
</dbReference>
<keyword evidence="2" id="KW-1185">Reference proteome</keyword>
<dbReference type="AlphaFoldDB" id="A0A3M8B803"/>
<reference evidence="1 2" key="1">
    <citation type="submission" date="2018-10" db="EMBL/GenBank/DDBJ databases">
        <title>Phylogenomics of Brevibacillus.</title>
        <authorList>
            <person name="Dunlap C."/>
        </authorList>
    </citation>
    <scope>NUCLEOTIDE SEQUENCE [LARGE SCALE GENOMIC DNA]</scope>
    <source>
        <strain evidence="1 2">DSM 100115</strain>
    </source>
</reference>
<accession>A0A3M8B803</accession>
<evidence type="ECO:0000313" key="1">
    <source>
        <dbReference type="EMBL" id="RNB59490.1"/>
    </source>
</evidence>
<organism evidence="1 2">
    <name type="scientific">Brevibacillus gelatini</name>
    <dbReference type="NCBI Taxonomy" id="1655277"/>
    <lineage>
        <taxon>Bacteria</taxon>
        <taxon>Bacillati</taxon>
        <taxon>Bacillota</taxon>
        <taxon>Bacilli</taxon>
        <taxon>Bacillales</taxon>
        <taxon>Paenibacillaceae</taxon>
        <taxon>Brevibacillus</taxon>
    </lineage>
</organism>
<dbReference type="RefSeq" id="WP_122903657.1">
    <property type="nucleotide sequence ID" value="NZ_RHHS01000013.1"/>
</dbReference>
<sequence length="223" mass="25974">MRYTKRKVKGRRSKKPNILAMLAKYKDGEISTKPRKIVVDNLLRLSVSQNFDEAKSEWEYVDWIDQNTLDNMSYFSEKPPVEFYSTCQLCGQENLRYNLIIQNKINGNKLHVGTTCVIRFGVGAKDMASGKSAVQRIVDETYTLSEIRALSAGMKVLYPWARDVKQMHGHIKRYFELKMINEPTKEQIAQIMFGKESLNDVFLLNRAFDIYYEPGKLDMSRFF</sequence>
<evidence type="ECO:0000313" key="2">
    <source>
        <dbReference type="Proteomes" id="UP000268829"/>
    </source>
</evidence>
<name>A0A3M8B803_9BACL</name>
<dbReference type="Proteomes" id="UP000268829">
    <property type="component" value="Unassembled WGS sequence"/>
</dbReference>
<gene>
    <name evidence="1" type="ORF">EDM57_04940</name>
</gene>